<evidence type="ECO:0000256" key="1">
    <source>
        <dbReference type="SAM" id="Phobius"/>
    </source>
</evidence>
<evidence type="ECO:0000313" key="3">
    <source>
        <dbReference type="Proteomes" id="UP001220509"/>
    </source>
</evidence>
<protein>
    <recommendedName>
        <fullName evidence="4">DUF1453 domain-containing protein</fullName>
    </recommendedName>
</protein>
<keyword evidence="1" id="KW-1133">Transmembrane helix</keyword>
<dbReference type="EMBL" id="CP117416">
    <property type="protein sequence ID" value="WCT56442.1"/>
    <property type="molecule type" value="Genomic_DNA"/>
</dbReference>
<keyword evidence="1" id="KW-0812">Transmembrane</keyword>
<evidence type="ECO:0000313" key="2">
    <source>
        <dbReference type="EMBL" id="WCT56442.1"/>
    </source>
</evidence>
<feature type="transmembrane region" description="Helical" evidence="1">
    <location>
        <begin position="55"/>
        <end position="77"/>
    </location>
</feature>
<proteinExistence type="predicted"/>
<accession>A0AAX3M2W2</accession>
<keyword evidence="3" id="KW-1185">Reference proteome</keyword>
<evidence type="ECO:0008006" key="4">
    <source>
        <dbReference type="Google" id="ProtNLM"/>
    </source>
</evidence>
<dbReference type="KEGG" id="pka:PQ456_02595"/>
<gene>
    <name evidence="2" type="ORF">PQ456_02595</name>
</gene>
<feature type="transmembrane region" description="Helical" evidence="1">
    <location>
        <begin position="89"/>
        <end position="114"/>
    </location>
</feature>
<dbReference type="RefSeq" id="WP_273614730.1">
    <property type="nucleotide sequence ID" value="NZ_CP117416.1"/>
</dbReference>
<keyword evidence="1" id="KW-0472">Membrane</keyword>
<sequence>MYSNIVTTLLVIGMIIWIVLRQLRPKPVKKLFFIVLPLIALYEVYQTFPRQQVPVTQWIECILVVVAALIAGTIQAWHSKVYIQNHIVYVQGTTITLITWASFILIRIALGFAFGEFTTGYHRIQWILWVGIAVIFATRSLILYAKFPEIKHVFAPSKVNG</sequence>
<dbReference type="Proteomes" id="UP001220509">
    <property type="component" value="Chromosome"/>
</dbReference>
<feature type="transmembrane region" description="Helical" evidence="1">
    <location>
        <begin position="31"/>
        <end position="49"/>
    </location>
</feature>
<dbReference type="AlphaFoldDB" id="A0AAX3M2W2"/>
<reference evidence="2 3" key="1">
    <citation type="submission" date="2023-02" db="EMBL/GenBank/DDBJ databases">
        <title>Genome sequence of Paenibacillus kyungheensis KACC 18744.</title>
        <authorList>
            <person name="Kim S."/>
            <person name="Heo J."/>
            <person name="Kwon S.-W."/>
        </authorList>
    </citation>
    <scope>NUCLEOTIDE SEQUENCE [LARGE SCALE GENOMIC DNA]</scope>
    <source>
        <strain evidence="2 3">KACC 18744</strain>
    </source>
</reference>
<feature type="transmembrane region" description="Helical" evidence="1">
    <location>
        <begin position="6"/>
        <end position="24"/>
    </location>
</feature>
<organism evidence="2 3">
    <name type="scientific">Paenibacillus kyungheensis</name>
    <dbReference type="NCBI Taxonomy" id="1452732"/>
    <lineage>
        <taxon>Bacteria</taxon>
        <taxon>Bacillati</taxon>
        <taxon>Bacillota</taxon>
        <taxon>Bacilli</taxon>
        <taxon>Bacillales</taxon>
        <taxon>Paenibacillaceae</taxon>
        <taxon>Paenibacillus</taxon>
    </lineage>
</organism>
<name>A0AAX3M2W2_9BACL</name>
<feature type="transmembrane region" description="Helical" evidence="1">
    <location>
        <begin position="126"/>
        <end position="145"/>
    </location>
</feature>